<gene>
    <name evidence="1" type="ORF">ATANTOWER_014687</name>
</gene>
<reference evidence="1 2" key="1">
    <citation type="submission" date="2021-07" db="EMBL/GenBank/DDBJ databases">
        <authorList>
            <person name="Palmer J.M."/>
        </authorList>
    </citation>
    <scope>NUCLEOTIDE SEQUENCE [LARGE SCALE GENOMIC DNA]</scope>
    <source>
        <strain evidence="1 2">AT_MEX2019</strain>
        <tissue evidence="1">Muscle</tissue>
    </source>
</reference>
<sequence>MVSSGREEELICLLLWKNKKKIRWYTRPFDQTRDEKGSTPVSAAQRVSVTLYVFVTGCSEQCVTYKTVRCGDFFCQEIYRGRKNFALRGRLLCVCIESASEPDYVGTFRPCFLVKIQKFCCVSTVHLHDNCSPIL</sequence>
<protein>
    <submittedName>
        <fullName evidence="1">Uncharacterized protein</fullName>
    </submittedName>
</protein>
<dbReference type="EMBL" id="JAHUTI010042391">
    <property type="protein sequence ID" value="MED6246231.1"/>
    <property type="molecule type" value="Genomic_DNA"/>
</dbReference>
<evidence type="ECO:0000313" key="1">
    <source>
        <dbReference type="EMBL" id="MED6246231.1"/>
    </source>
</evidence>
<name>A0ABU7B6P8_9TELE</name>
<keyword evidence="2" id="KW-1185">Reference proteome</keyword>
<accession>A0ABU7B6P8</accession>
<dbReference type="Proteomes" id="UP001345963">
    <property type="component" value="Unassembled WGS sequence"/>
</dbReference>
<proteinExistence type="predicted"/>
<organism evidence="1 2">
    <name type="scientific">Ataeniobius toweri</name>
    <dbReference type="NCBI Taxonomy" id="208326"/>
    <lineage>
        <taxon>Eukaryota</taxon>
        <taxon>Metazoa</taxon>
        <taxon>Chordata</taxon>
        <taxon>Craniata</taxon>
        <taxon>Vertebrata</taxon>
        <taxon>Euteleostomi</taxon>
        <taxon>Actinopterygii</taxon>
        <taxon>Neopterygii</taxon>
        <taxon>Teleostei</taxon>
        <taxon>Neoteleostei</taxon>
        <taxon>Acanthomorphata</taxon>
        <taxon>Ovalentaria</taxon>
        <taxon>Atherinomorphae</taxon>
        <taxon>Cyprinodontiformes</taxon>
        <taxon>Goodeidae</taxon>
        <taxon>Ataeniobius</taxon>
    </lineage>
</organism>
<evidence type="ECO:0000313" key="2">
    <source>
        <dbReference type="Proteomes" id="UP001345963"/>
    </source>
</evidence>
<comment type="caution">
    <text evidence="1">The sequence shown here is derived from an EMBL/GenBank/DDBJ whole genome shotgun (WGS) entry which is preliminary data.</text>
</comment>